<evidence type="ECO:0000313" key="1">
    <source>
        <dbReference type="EMBL" id="OQB41521.1"/>
    </source>
</evidence>
<dbReference type="EMBL" id="MWDB01000015">
    <property type="protein sequence ID" value="OQB41521.1"/>
    <property type="molecule type" value="Genomic_DNA"/>
</dbReference>
<organism evidence="1">
    <name type="scientific">candidate division CPR1 bacterium ADurb.Bin160</name>
    <dbReference type="NCBI Taxonomy" id="1852826"/>
    <lineage>
        <taxon>Bacteria</taxon>
        <taxon>candidate division CPR1</taxon>
    </lineage>
</organism>
<dbReference type="Proteomes" id="UP000485621">
    <property type="component" value="Unassembled WGS sequence"/>
</dbReference>
<gene>
    <name evidence="1" type="ORF">BWY04_00772</name>
</gene>
<protein>
    <submittedName>
        <fullName evidence="1">Uncharacterized protein</fullName>
    </submittedName>
</protein>
<accession>A0A1V5ZN32</accession>
<comment type="caution">
    <text evidence="1">The sequence shown here is derived from an EMBL/GenBank/DDBJ whole genome shotgun (WGS) entry which is preliminary data.</text>
</comment>
<sequence length="109" mass="13211">MKIYYTLNVPNYYIDFIRNLEKRYEIEMTSREESILALRPAKYDDNIYEKRMETKATVYFPQNFKILDVVGQQQEHKIFNAPFSKGLYYRMLINTNNTTKSIEIKFMVE</sequence>
<reference evidence="1" key="1">
    <citation type="submission" date="2017-02" db="EMBL/GenBank/DDBJ databases">
        <title>Delving into the versatile metabolic prowess of the omnipresent phylum Bacteroidetes.</title>
        <authorList>
            <person name="Nobu M.K."/>
            <person name="Mei R."/>
            <person name="Narihiro T."/>
            <person name="Kuroda K."/>
            <person name="Liu W.-T."/>
        </authorList>
    </citation>
    <scope>NUCLEOTIDE SEQUENCE</scope>
    <source>
        <strain evidence="1">ADurb.Bin160</strain>
    </source>
</reference>
<dbReference type="AlphaFoldDB" id="A0A1V5ZN32"/>
<proteinExistence type="predicted"/>
<name>A0A1V5ZN32_9BACT</name>